<reference evidence="3 4" key="1">
    <citation type="submission" date="2019-08" db="EMBL/GenBank/DDBJ databases">
        <title>Complete genome sequence of Spiroplasma chinense CCH (DSM 19755).</title>
        <authorList>
            <person name="Shen H.-Y."/>
            <person name="Lin Y.-C."/>
            <person name="Chou L."/>
            <person name="Kuo C.-H."/>
        </authorList>
    </citation>
    <scope>NUCLEOTIDE SEQUENCE [LARGE SCALE GENOMIC DNA]</scope>
    <source>
        <strain evidence="3 4">CCH</strain>
    </source>
</reference>
<sequence>MGKIKVQPNRYAIVTGASKGLGYAYCEELLKIGYNIIGVARDCSSLKQLEEKYPNLKIEAWNMDMSIFENNQKLFDKAKEFDVEIVINNAGYGVWGYFQDSSLESEMNMVDLNIKSLHALTKLFVQEFQRKGYGRVLNVGSMASFTPAPVFASYYASKAYVWSLGVAVNTELKKTKSKVRVITLCPGPLKTDFWNRSSDQKDAKYKSTVKVMKTSVYARKSLKSGLKTKKKNFIITGATNKFVKKLTSFAPQSIVLSSVYNYQRKRK</sequence>
<proteinExistence type="inferred from homology"/>
<dbReference type="PRINTS" id="PR00081">
    <property type="entry name" value="GDHRDH"/>
</dbReference>
<dbReference type="RefSeq" id="WP_166508591.1">
    <property type="nucleotide sequence ID" value="NZ_CP043026.1"/>
</dbReference>
<dbReference type="InterPro" id="IPR036291">
    <property type="entry name" value="NAD(P)-bd_dom_sf"/>
</dbReference>
<dbReference type="Proteomes" id="UP000323144">
    <property type="component" value="Chromosome"/>
</dbReference>
<dbReference type="PIRSF" id="PIRSF000126">
    <property type="entry name" value="11-beta-HSD1"/>
    <property type="match status" value="1"/>
</dbReference>
<comment type="similarity">
    <text evidence="1">Belongs to the short-chain dehydrogenases/reductases (SDR) family.</text>
</comment>
<evidence type="ECO:0000313" key="4">
    <source>
        <dbReference type="Proteomes" id="UP000323144"/>
    </source>
</evidence>
<dbReference type="PANTHER" id="PTHR42901">
    <property type="entry name" value="ALCOHOL DEHYDROGENASE"/>
    <property type="match status" value="1"/>
</dbReference>
<name>A0A5B9Y5W2_9MOLU</name>
<dbReference type="InterPro" id="IPR002347">
    <property type="entry name" value="SDR_fam"/>
</dbReference>
<dbReference type="SUPFAM" id="SSF51735">
    <property type="entry name" value="NAD(P)-binding Rossmann-fold domains"/>
    <property type="match status" value="1"/>
</dbReference>
<accession>A0A5B9Y5W2</accession>
<keyword evidence="2" id="KW-0560">Oxidoreductase</keyword>
<dbReference type="AlphaFoldDB" id="A0A5B9Y5W2"/>
<dbReference type="CDD" id="cd05233">
    <property type="entry name" value="SDR_c"/>
    <property type="match status" value="1"/>
</dbReference>
<dbReference type="KEGG" id="schi:SCHIN_v1c10320"/>
<dbReference type="Gene3D" id="3.40.50.720">
    <property type="entry name" value="NAD(P)-binding Rossmann-like Domain"/>
    <property type="match status" value="1"/>
</dbReference>
<dbReference type="PANTHER" id="PTHR42901:SF1">
    <property type="entry name" value="ALCOHOL DEHYDROGENASE"/>
    <property type="match status" value="1"/>
</dbReference>
<dbReference type="Pfam" id="PF00106">
    <property type="entry name" value="adh_short"/>
    <property type="match status" value="1"/>
</dbReference>
<organism evidence="3 4">
    <name type="scientific">Spiroplasma chinense</name>
    <dbReference type="NCBI Taxonomy" id="216932"/>
    <lineage>
        <taxon>Bacteria</taxon>
        <taxon>Bacillati</taxon>
        <taxon>Mycoplasmatota</taxon>
        <taxon>Mollicutes</taxon>
        <taxon>Entomoplasmatales</taxon>
        <taxon>Spiroplasmataceae</taxon>
        <taxon>Spiroplasma</taxon>
    </lineage>
</organism>
<evidence type="ECO:0000256" key="2">
    <source>
        <dbReference type="ARBA" id="ARBA00023002"/>
    </source>
</evidence>
<gene>
    <name evidence="3" type="ORF">SCHIN_v1c10320</name>
</gene>
<protein>
    <submittedName>
        <fullName evidence="3">Short-chain dehydrogenase/reductase SDR</fullName>
    </submittedName>
</protein>
<dbReference type="EMBL" id="CP043026">
    <property type="protein sequence ID" value="QEH62225.1"/>
    <property type="molecule type" value="Genomic_DNA"/>
</dbReference>
<evidence type="ECO:0000256" key="1">
    <source>
        <dbReference type="ARBA" id="ARBA00006484"/>
    </source>
</evidence>
<dbReference type="GO" id="GO:0016491">
    <property type="term" value="F:oxidoreductase activity"/>
    <property type="evidence" value="ECO:0007669"/>
    <property type="project" value="UniProtKB-KW"/>
</dbReference>
<evidence type="ECO:0000313" key="3">
    <source>
        <dbReference type="EMBL" id="QEH62225.1"/>
    </source>
</evidence>
<keyword evidence="4" id="KW-1185">Reference proteome</keyword>